<dbReference type="RefSeq" id="WP_211313637.1">
    <property type="nucleotide sequence ID" value="NZ_BAAABL010000058.1"/>
</dbReference>
<accession>A0AAV3S975</accession>
<evidence type="ECO:0000256" key="1">
    <source>
        <dbReference type="SAM" id="Phobius"/>
    </source>
</evidence>
<feature type="transmembrane region" description="Helical" evidence="1">
    <location>
        <begin position="57"/>
        <end position="75"/>
    </location>
</feature>
<proteinExistence type="predicted"/>
<reference evidence="2 3" key="1">
    <citation type="journal article" date="2019" name="Int. J. Syst. Evol. Microbiol.">
        <title>The Global Catalogue of Microorganisms (GCM) 10K type strain sequencing project: providing services to taxonomists for standard genome sequencing and annotation.</title>
        <authorList>
            <consortium name="The Broad Institute Genomics Platform"/>
            <consortium name="The Broad Institute Genome Sequencing Center for Infectious Disease"/>
            <person name="Wu L."/>
            <person name="Ma J."/>
        </authorList>
    </citation>
    <scope>NUCLEOTIDE SEQUENCE [LARGE SCALE GENOMIC DNA]</scope>
    <source>
        <strain evidence="2 3">JCM 16330</strain>
    </source>
</reference>
<evidence type="ECO:0000313" key="3">
    <source>
        <dbReference type="Proteomes" id="UP001500837"/>
    </source>
</evidence>
<dbReference type="AlphaFoldDB" id="A0AAV3S975"/>
<evidence type="ECO:0000313" key="2">
    <source>
        <dbReference type="EMBL" id="GAA0305451.1"/>
    </source>
</evidence>
<feature type="transmembrane region" description="Helical" evidence="1">
    <location>
        <begin position="7"/>
        <end position="28"/>
    </location>
</feature>
<comment type="caution">
    <text evidence="2">The sequence shown here is derived from an EMBL/GenBank/DDBJ whole genome shotgun (WGS) entry which is preliminary data.</text>
</comment>
<sequence length="91" mass="9974">MGRLVDFVMLLLAILIFLTLQFIGGAMLDPMRDAILAEGIKSSYGAAESFGGMIEVVTKWAPLTALLGTLLLVAYREFRRQRVTAATGVRR</sequence>
<keyword evidence="3" id="KW-1185">Reference proteome</keyword>
<dbReference type="EMBL" id="BAAABL010000058">
    <property type="protein sequence ID" value="GAA0305451.1"/>
    <property type="molecule type" value="Genomic_DNA"/>
</dbReference>
<name>A0AAV3S975_9EURY</name>
<dbReference type="Proteomes" id="UP001500837">
    <property type="component" value="Unassembled WGS sequence"/>
</dbReference>
<keyword evidence="1" id="KW-0472">Membrane</keyword>
<evidence type="ECO:0008006" key="4">
    <source>
        <dbReference type="Google" id="ProtNLM"/>
    </source>
</evidence>
<organism evidence="2 3">
    <name type="scientific">Halarchaeum salinum</name>
    <dbReference type="NCBI Taxonomy" id="489912"/>
    <lineage>
        <taxon>Archaea</taxon>
        <taxon>Methanobacteriati</taxon>
        <taxon>Methanobacteriota</taxon>
        <taxon>Stenosarchaea group</taxon>
        <taxon>Halobacteria</taxon>
        <taxon>Halobacteriales</taxon>
        <taxon>Halobacteriaceae</taxon>
    </lineage>
</organism>
<keyword evidence="1" id="KW-0812">Transmembrane</keyword>
<protein>
    <recommendedName>
        <fullName evidence="4">Cox cluster protein</fullName>
    </recommendedName>
</protein>
<gene>
    <name evidence="2" type="ORF">GCM10009066_19140</name>
</gene>
<keyword evidence="1" id="KW-1133">Transmembrane helix</keyword>